<proteinExistence type="predicted"/>
<evidence type="ECO:0008006" key="3">
    <source>
        <dbReference type="Google" id="ProtNLM"/>
    </source>
</evidence>
<organism evidence="1 2">
    <name type="scientific">Thalassotalea marina</name>
    <dbReference type="NCBI Taxonomy" id="1673741"/>
    <lineage>
        <taxon>Bacteria</taxon>
        <taxon>Pseudomonadati</taxon>
        <taxon>Pseudomonadota</taxon>
        <taxon>Gammaproteobacteria</taxon>
        <taxon>Alteromonadales</taxon>
        <taxon>Colwelliaceae</taxon>
        <taxon>Thalassotalea</taxon>
    </lineage>
</organism>
<keyword evidence="2" id="KW-1185">Reference proteome</keyword>
<accession>A0A919EH71</accession>
<reference evidence="1" key="2">
    <citation type="submission" date="2020-09" db="EMBL/GenBank/DDBJ databases">
        <authorList>
            <person name="Sun Q."/>
            <person name="Kim S."/>
        </authorList>
    </citation>
    <scope>NUCLEOTIDE SEQUENCE</scope>
    <source>
        <strain evidence="1">KCTC 42731</strain>
    </source>
</reference>
<dbReference type="AlphaFoldDB" id="A0A919EH71"/>
<sequence length="222" mass="26116">MLERGAVDVFWAGTNTQREARFIPVRIPLFFGLLGYRVSIIHQENLQKFDTLKQHPEQLKQLVACQGEHWPDSDILTANDYKVMRVSRFELMFTMLANQRCDYFPRAIFEGYGELEIAKKTYPNLIMYDQVILHYQFPIYYFVNQKRPDLAARLEYGLQQAIKEGALLSLMQHHEMTKSLFPLSQWNNKSYIELKNKDLPKETPVNDVSLWINLHDIGSEKN</sequence>
<comment type="caution">
    <text evidence="1">The sequence shown here is derived from an EMBL/GenBank/DDBJ whole genome shotgun (WGS) entry which is preliminary data.</text>
</comment>
<reference evidence="1" key="1">
    <citation type="journal article" date="2014" name="Int. J. Syst. Evol. Microbiol.">
        <title>Complete genome sequence of Corynebacterium casei LMG S-19264T (=DSM 44701T), isolated from a smear-ripened cheese.</title>
        <authorList>
            <consortium name="US DOE Joint Genome Institute (JGI-PGF)"/>
            <person name="Walter F."/>
            <person name="Albersmeier A."/>
            <person name="Kalinowski J."/>
            <person name="Ruckert C."/>
        </authorList>
    </citation>
    <scope>NUCLEOTIDE SEQUENCE</scope>
    <source>
        <strain evidence="1">KCTC 42731</strain>
    </source>
</reference>
<gene>
    <name evidence="1" type="ORF">GCM10017161_07380</name>
</gene>
<evidence type="ECO:0000313" key="1">
    <source>
        <dbReference type="EMBL" id="GHF82684.1"/>
    </source>
</evidence>
<dbReference type="Proteomes" id="UP000623842">
    <property type="component" value="Unassembled WGS sequence"/>
</dbReference>
<name>A0A919EH71_9GAMM</name>
<dbReference type="EMBL" id="BNCK01000002">
    <property type="protein sequence ID" value="GHF82684.1"/>
    <property type="molecule type" value="Genomic_DNA"/>
</dbReference>
<dbReference type="SUPFAM" id="SSF53850">
    <property type="entry name" value="Periplasmic binding protein-like II"/>
    <property type="match status" value="1"/>
</dbReference>
<protein>
    <recommendedName>
        <fullName evidence="3">Solute-binding protein family 3/N-terminal domain-containing protein</fullName>
    </recommendedName>
</protein>
<evidence type="ECO:0000313" key="2">
    <source>
        <dbReference type="Proteomes" id="UP000623842"/>
    </source>
</evidence>